<dbReference type="SUPFAM" id="SSF53098">
    <property type="entry name" value="Ribonuclease H-like"/>
    <property type="match status" value="1"/>
</dbReference>
<feature type="domain" description="3'-5' exonuclease" evidence="11">
    <location>
        <begin position="222"/>
        <end position="330"/>
    </location>
</feature>
<dbReference type="InterPro" id="IPR036397">
    <property type="entry name" value="RNaseH_sf"/>
</dbReference>
<evidence type="ECO:0000256" key="6">
    <source>
        <dbReference type="ARBA" id="ARBA00022842"/>
    </source>
</evidence>
<dbReference type="PANTHER" id="PTHR13620">
    <property type="entry name" value="3-5 EXONUCLEASE"/>
    <property type="match status" value="1"/>
</dbReference>
<gene>
    <name evidence="12" type="ORF">HK100_004499</name>
</gene>
<evidence type="ECO:0000256" key="7">
    <source>
        <dbReference type="ARBA" id="ARBA00023242"/>
    </source>
</evidence>
<evidence type="ECO:0000256" key="1">
    <source>
        <dbReference type="ARBA" id="ARBA00004123"/>
    </source>
</evidence>
<proteinExistence type="predicted"/>
<comment type="subcellular location">
    <subcellularLocation>
        <location evidence="1">Nucleus</location>
    </subcellularLocation>
</comment>
<dbReference type="GO" id="GO:0005634">
    <property type="term" value="C:nucleus"/>
    <property type="evidence" value="ECO:0007669"/>
    <property type="project" value="UniProtKB-SubCell"/>
</dbReference>
<dbReference type="Pfam" id="PF01612">
    <property type="entry name" value="DNA_pol_A_exo1"/>
    <property type="match status" value="1"/>
</dbReference>
<dbReference type="EMBL" id="JADGJH010000221">
    <property type="protein sequence ID" value="KAJ3133284.1"/>
    <property type="molecule type" value="Genomic_DNA"/>
</dbReference>
<evidence type="ECO:0000256" key="5">
    <source>
        <dbReference type="ARBA" id="ARBA00022839"/>
    </source>
</evidence>
<evidence type="ECO:0000313" key="13">
    <source>
        <dbReference type="Proteomes" id="UP001211907"/>
    </source>
</evidence>
<sequence>MITTPTLMRFAASLSRRRNPVLVPVLNSAPALRKLNKLIVKIRELKVLAIENTESLSILRHEISLQSSILQQLHNNQKLRYSNSSSVKVVSPISQTTAYESILNTPAEQFTDQIISELAGLRIFSNPLVSLINPSAKVYVLSTEQAANDFLTTILSLCSNEDGDSAIKVLGLDVEYWMSKPATIQIAFSANIVAIFQVYSICSGPDRPRDPSTLPEYRNLPAALKFLLESNIFLKSGAGIVGDCNSLQRFLKINTVNLVDCQQLANTIKIGAQSLVSLYYSFVDQTIPFKKVSKDPTGFSWESPELTSAAIEYAANDALASLLVYRAMNNVNYPRKHKEQQQEQQKQSKNNFESNPSVEWIEERKNWALFKKTKEIVSIKRENARLSPSNAFGKQQLANFTDHRHSPGDAFELIPQGFSESPLPTLKSTTEKSLFTK</sequence>
<reference evidence="12" key="1">
    <citation type="submission" date="2020-05" db="EMBL/GenBank/DDBJ databases">
        <title>Phylogenomic resolution of chytrid fungi.</title>
        <authorList>
            <person name="Stajich J.E."/>
            <person name="Amses K."/>
            <person name="Simmons R."/>
            <person name="Seto K."/>
            <person name="Myers J."/>
            <person name="Bonds A."/>
            <person name="Quandt C.A."/>
            <person name="Barry K."/>
            <person name="Liu P."/>
            <person name="Grigoriev I."/>
            <person name="Longcore J.E."/>
            <person name="James T.Y."/>
        </authorList>
    </citation>
    <scope>NUCLEOTIDE SEQUENCE</scope>
    <source>
        <strain evidence="12">JEL0513</strain>
    </source>
</reference>
<name>A0AAD5XKX4_9FUNG</name>
<evidence type="ECO:0000313" key="12">
    <source>
        <dbReference type="EMBL" id="KAJ3133284.1"/>
    </source>
</evidence>
<evidence type="ECO:0000256" key="2">
    <source>
        <dbReference type="ARBA" id="ARBA00022722"/>
    </source>
</evidence>
<evidence type="ECO:0000256" key="9">
    <source>
        <dbReference type="ARBA" id="ARBA00042761"/>
    </source>
</evidence>
<dbReference type="GO" id="GO:0006139">
    <property type="term" value="P:nucleobase-containing compound metabolic process"/>
    <property type="evidence" value="ECO:0007669"/>
    <property type="project" value="InterPro"/>
</dbReference>
<keyword evidence="4" id="KW-0378">Hydrolase</keyword>
<feature type="region of interest" description="Disordered" evidence="10">
    <location>
        <begin position="400"/>
        <end position="437"/>
    </location>
</feature>
<accession>A0AAD5XKX4</accession>
<dbReference type="Proteomes" id="UP001211907">
    <property type="component" value="Unassembled WGS sequence"/>
</dbReference>
<organism evidence="12 13">
    <name type="scientific">Physocladia obscura</name>
    <dbReference type="NCBI Taxonomy" id="109957"/>
    <lineage>
        <taxon>Eukaryota</taxon>
        <taxon>Fungi</taxon>
        <taxon>Fungi incertae sedis</taxon>
        <taxon>Chytridiomycota</taxon>
        <taxon>Chytridiomycota incertae sedis</taxon>
        <taxon>Chytridiomycetes</taxon>
        <taxon>Chytridiales</taxon>
        <taxon>Chytriomycetaceae</taxon>
        <taxon>Physocladia</taxon>
    </lineage>
</organism>
<keyword evidence="3" id="KW-0479">Metal-binding</keyword>
<evidence type="ECO:0000256" key="3">
    <source>
        <dbReference type="ARBA" id="ARBA00022723"/>
    </source>
</evidence>
<evidence type="ECO:0000256" key="10">
    <source>
        <dbReference type="SAM" id="MobiDB-lite"/>
    </source>
</evidence>
<dbReference type="AlphaFoldDB" id="A0AAD5XKX4"/>
<dbReference type="InterPro" id="IPR002562">
    <property type="entry name" value="3'-5'_exonuclease_dom"/>
</dbReference>
<dbReference type="InterPro" id="IPR012337">
    <property type="entry name" value="RNaseH-like_sf"/>
</dbReference>
<evidence type="ECO:0000259" key="11">
    <source>
        <dbReference type="Pfam" id="PF01612"/>
    </source>
</evidence>
<keyword evidence="2" id="KW-0540">Nuclease</keyword>
<evidence type="ECO:0000256" key="4">
    <source>
        <dbReference type="ARBA" id="ARBA00022801"/>
    </source>
</evidence>
<dbReference type="GO" id="GO:0046872">
    <property type="term" value="F:metal ion binding"/>
    <property type="evidence" value="ECO:0007669"/>
    <property type="project" value="UniProtKB-KW"/>
</dbReference>
<dbReference type="GO" id="GO:0008408">
    <property type="term" value="F:3'-5' exonuclease activity"/>
    <property type="evidence" value="ECO:0007669"/>
    <property type="project" value="InterPro"/>
</dbReference>
<keyword evidence="6" id="KW-0460">Magnesium</keyword>
<feature type="region of interest" description="Disordered" evidence="10">
    <location>
        <begin position="335"/>
        <end position="356"/>
    </location>
</feature>
<feature type="compositionally biased region" description="Polar residues" evidence="10">
    <location>
        <begin position="426"/>
        <end position="437"/>
    </location>
</feature>
<dbReference type="GO" id="GO:0003676">
    <property type="term" value="F:nucleic acid binding"/>
    <property type="evidence" value="ECO:0007669"/>
    <property type="project" value="InterPro"/>
</dbReference>
<protein>
    <recommendedName>
        <fullName evidence="8">3'-5' exonuclease</fullName>
    </recommendedName>
    <alternativeName>
        <fullName evidence="9">Werner Syndrome-like exonuclease</fullName>
    </alternativeName>
</protein>
<keyword evidence="5" id="KW-0269">Exonuclease</keyword>
<keyword evidence="7" id="KW-0539">Nucleus</keyword>
<dbReference type="InterPro" id="IPR051132">
    <property type="entry name" value="3-5_Exonuclease_domain"/>
</dbReference>
<evidence type="ECO:0000256" key="8">
    <source>
        <dbReference type="ARBA" id="ARBA00040531"/>
    </source>
</evidence>
<comment type="caution">
    <text evidence="12">The sequence shown here is derived from an EMBL/GenBank/DDBJ whole genome shotgun (WGS) entry which is preliminary data.</text>
</comment>
<dbReference type="PANTHER" id="PTHR13620:SF109">
    <property type="entry name" value="3'-5' EXONUCLEASE"/>
    <property type="match status" value="1"/>
</dbReference>
<keyword evidence="13" id="KW-1185">Reference proteome</keyword>
<dbReference type="Gene3D" id="3.30.420.10">
    <property type="entry name" value="Ribonuclease H-like superfamily/Ribonuclease H"/>
    <property type="match status" value="1"/>
</dbReference>